<gene>
    <name evidence="1" type="ORF">NCTC12965_03432</name>
</gene>
<accession>A0A4U9UJU1</accession>
<name>A0A4U9UJU1_SERFO</name>
<evidence type="ECO:0000313" key="1">
    <source>
        <dbReference type="EMBL" id="VTR32987.1"/>
    </source>
</evidence>
<proteinExistence type="predicted"/>
<sequence length="65" mass="6812">MKNLNPLVCHSLRQTFTTPTLSQVIDNKGSLQGAIAAGSETDDNTPTFLGGNGTPGNTIVFYDNG</sequence>
<dbReference type="EMBL" id="CABEEZ010000072">
    <property type="protein sequence ID" value="VTR32987.1"/>
    <property type="molecule type" value="Genomic_DNA"/>
</dbReference>
<reference evidence="1" key="1">
    <citation type="submission" date="2019-05" db="EMBL/GenBank/DDBJ databases">
        <authorList>
            <consortium name="Pathogen Informatics"/>
        </authorList>
    </citation>
    <scope>NUCLEOTIDE SEQUENCE [LARGE SCALE GENOMIC DNA]</scope>
    <source>
        <strain evidence="1">NCTC12965</strain>
    </source>
</reference>
<dbReference type="AlphaFoldDB" id="A0A4U9UJU1"/>
<protein>
    <submittedName>
        <fullName evidence="1">Uncharacterized protein</fullName>
    </submittedName>
</protein>
<organism evidence="1">
    <name type="scientific">Serratia fonticola</name>
    <dbReference type="NCBI Taxonomy" id="47917"/>
    <lineage>
        <taxon>Bacteria</taxon>
        <taxon>Pseudomonadati</taxon>
        <taxon>Pseudomonadota</taxon>
        <taxon>Gammaproteobacteria</taxon>
        <taxon>Enterobacterales</taxon>
        <taxon>Yersiniaceae</taxon>
        <taxon>Serratia</taxon>
    </lineage>
</organism>
<dbReference type="Gene3D" id="3.30.420.430">
    <property type="match status" value="1"/>
</dbReference>